<reference evidence="1 2" key="1">
    <citation type="submission" date="2021-04" db="EMBL/GenBank/DDBJ databases">
        <authorList>
            <person name="De Guttry C."/>
            <person name="Zahm M."/>
            <person name="Klopp C."/>
            <person name="Cabau C."/>
            <person name="Louis A."/>
            <person name="Berthelot C."/>
            <person name="Parey E."/>
            <person name="Roest Crollius H."/>
            <person name="Montfort J."/>
            <person name="Robinson-Rechavi M."/>
            <person name="Bucao C."/>
            <person name="Bouchez O."/>
            <person name="Gislard M."/>
            <person name="Lluch J."/>
            <person name="Milhes M."/>
            <person name="Lampietro C."/>
            <person name="Lopez Roques C."/>
            <person name="Donnadieu C."/>
            <person name="Braasch I."/>
            <person name="Desvignes T."/>
            <person name="Postlethwait J."/>
            <person name="Bobe J."/>
            <person name="Wedekind C."/>
            <person name="Guiguen Y."/>
        </authorList>
    </citation>
    <scope>NUCLEOTIDE SEQUENCE [LARGE SCALE GENOMIC DNA]</scope>
    <source>
        <strain evidence="1">Cs_M1</strain>
        <tissue evidence="1">Blood</tissue>
    </source>
</reference>
<keyword evidence="2" id="KW-1185">Reference proteome</keyword>
<protein>
    <submittedName>
        <fullName evidence="1">Uncharacterized protein</fullName>
    </submittedName>
</protein>
<dbReference type="AlphaFoldDB" id="A0AAN8KXU2"/>
<dbReference type="EMBL" id="JAGTTL010000035">
    <property type="protein sequence ID" value="KAK6294611.1"/>
    <property type="molecule type" value="Genomic_DNA"/>
</dbReference>
<dbReference type="Proteomes" id="UP001356427">
    <property type="component" value="Unassembled WGS sequence"/>
</dbReference>
<name>A0AAN8KXU2_9TELE</name>
<comment type="caution">
    <text evidence="1">The sequence shown here is derived from an EMBL/GenBank/DDBJ whole genome shotgun (WGS) entry which is preliminary data.</text>
</comment>
<organism evidence="1 2">
    <name type="scientific">Coregonus suidteri</name>
    <dbReference type="NCBI Taxonomy" id="861788"/>
    <lineage>
        <taxon>Eukaryota</taxon>
        <taxon>Metazoa</taxon>
        <taxon>Chordata</taxon>
        <taxon>Craniata</taxon>
        <taxon>Vertebrata</taxon>
        <taxon>Euteleostomi</taxon>
        <taxon>Actinopterygii</taxon>
        <taxon>Neopterygii</taxon>
        <taxon>Teleostei</taxon>
        <taxon>Protacanthopterygii</taxon>
        <taxon>Salmoniformes</taxon>
        <taxon>Salmonidae</taxon>
        <taxon>Coregoninae</taxon>
        <taxon>Coregonus</taxon>
    </lineage>
</organism>
<accession>A0AAN8KXU2</accession>
<sequence length="220" mass="24379">MSCLTLIKPTAATAHVGFSLAPARLWLCPALCSAPLDQWTPAQVRDIPSNPITWSRWPSPHLSQGIIVSHITSMRQRIFTRVTALWNSCHNTSAKSETVLLTTSGHTAEPNGQFVQSLISPLYCRNIVSCKSHDQLLAPTEHAQAPKCCQAKNKTAGGHSRDIKAGVPFKRERIRTKDSILHLQLLYRYHSLRGSPSDQARLQPQSLHLHGAQLLWMGEA</sequence>
<evidence type="ECO:0000313" key="1">
    <source>
        <dbReference type="EMBL" id="KAK6294611.1"/>
    </source>
</evidence>
<evidence type="ECO:0000313" key="2">
    <source>
        <dbReference type="Proteomes" id="UP001356427"/>
    </source>
</evidence>
<proteinExistence type="predicted"/>
<gene>
    <name evidence="1" type="ORF">J4Q44_G00354410</name>
</gene>